<dbReference type="InterPro" id="IPR005331">
    <property type="entry name" value="Sulfotransferase"/>
</dbReference>
<comment type="subcellular location">
    <subcellularLocation>
        <location evidence="1">Golgi apparatus membrane</location>
        <topology evidence="1">Single-pass type II membrane protein</topology>
    </subcellularLocation>
</comment>
<evidence type="ECO:0000256" key="7">
    <source>
        <dbReference type="ARBA" id="ARBA00023034"/>
    </source>
</evidence>
<keyword evidence="11" id="KW-1185">Reference proteome</keyword>
<dbReference type="Gene3D" id="3.40.50.300">
    <property type="entry name" value="P-loop containing nucleotide triphosphate hydrolases"/>
    <property type="match status" value="1"/>
</dbReference>
<dbReference type="PANTHER" id="PTHR12129">
    <property type="entry name" value="HEPARAN SULFATE 2-O-SULFOTRANSFERASE"/>
    <property type="match status" value="1"/>
</dbReference>
<dbReference type="AlphaFoldDB" id="A0A2G8LQB1"/>
<accession>A0A2G8LQB1</accession>
<name>A0A2G8LQB1_STIJA</name>
<dbReference type="GO" id="GO:0008146">
    <property type="term" value="F:sulfotransferase activity"/>
    <property type="evidence" value="ECO:0007669"/>
    <property type="project" value="InterPro"/>
</dbReference>
<gene>
    <name evidence="10" type="ORF">BSL78_00656</name>
</gene>
<comment type="similarity">
    <text evidence="2">Belongs to the sulfotransferase 3 family.</text>
</comment>
<dbReference type="Proteomes" id="UP000230750">
    <property type="component" value="Unassembled WGS sequence"/>
</dbReference>
<evidence type="ECO:0000256" key="3">
    <source>
        <dbReference type="ARBA" id="ARBA00022679"/>
    </source>
</evidence>
<evidence type="ECO:0000313" key="10">
    <source>
        <dbReference type="EMBL" id="PIK62456.1"/>
    </source>
</evidence>
<protein>
    <submittedName>
        <fullName evidence="10">Putative uronyl 2-sulfotransferase</fullName>
    </submittedName>
</protein>
<evidence type="ECO:0000256" key="2">
    <source>
        <dbReference type="ARBA" id="ARBA00010569"/>
    </source>
</evidence>
<proteinExistence type="inferred from homology"/>
<organism evidence="10 11">
    <name type="scientific">Stichopus japonicus</name>
    <name type="common">Sea cucumber</name>
    <dbReference type="NCBI Taxonomy" id="307972"/>
    <lineage>
        <taxon>Eukaryota</taxon>
        <taxon>Metazoa</taxon>
        <taxon>Echinodermata</taxon>
        <taxon>Eleutherozoa</taxon>
        <taxon>Echinozoa</taxon>
        <taxon>Holothuroidea</taxon>
        <taxon>Aspidochirotacea</taxon>
        <taxon>Aspidochirotida</taxon>
        <taxon>Stichopodidae</taxon>
        <taxon>Apostichopus</taxon>
    </lineage>
</organism>
<dbReference type="EMBL" id="MRZV01000012">
    <property type="protein sequence ID" value="PIK62456.1"/>
    <property type="molecule type" value="Genomic_DNA"/>
</dbReference>
<dbReference type="Pfam" id="PF03567">
    <property type="entry name" value="Sulfotransfer_2"/>
    <property type="match status" value="1"/>
</dbReference>
<keyword evidence="3 10" id="KW-0808">Transferase</keyword>
<evidence type="ECO:0000256" key="6">
    <source>
        <dbReference type="ARBA" id="ARBA00022989"/>
    </source>
</evidence>
<dbReference type="InterPro" id="IPR027417">
    <property type="entry name" value="P-loop_NTPase"/>
</dbReference>
<comment type="caution">
    <text evidence="10">The sequence shown here is derived from an EMBL/GenBank/DDBJ whole genome shotgun (WGS) entry which is preliminary data.</text>
</comment>
<evidence type="ECO:0000256" key="5">
    <source>
        <dbReference type="ARBA" id="ARBA00022968"/>
    </source>
</evidence>
<dbReference type="GO" id="GO:0000139">
    <property type="term" value="C:Golgi membrane"/>
    <property type="evidence" value="ECO:0007669"/>
    <property type="project" value="UniProtKB-SubCell"/>
</dbReference>
<dbReference type="InterPro" id="IPR007734">
    <property type="entry name" value="Heparan_SO4_2-O-STrfase"/>
</dbReference>
<evidence type="ECO:0000256" key="1">
    <source>
        <dbReference type="ARBA" id="ARBA00004323"/>
    </source>
</evidence>
<dbReference type="STRING" id="307972.A0A2G8LQB1"/>
<dbReference type="PANTHER" id="PTHR12129:SF15">
    <property type="entry name" value="URONYL 2-SULFOTRANSFERASE"/>
    <property type="match status" value="1"/>
</dbReference>
<keyword evidence="5" id="KW-0735">Signal-anchor</keyword>
<evidence type="ECO:0000256" key="4">
    <source>
        <dbReference type="ARBA" id="ARBA00022692"/>
    </source>
</evidence>
<evidence type="ECO:0000256" key="8">
    <source>
        <dbReference type="ARBA" id="ARBA00023136"/>
    </source>
</evidence>
<dbReference type="OrthoDB" id="20270at2759"/>
<keyword evidence="8" id="KW-0472">Membrane</keyword>
<dbReference type="SUPFAM" id="SSF52540">
    <property type="entry name" value="P-loop containing nucleoside triphosphate hydrolases"/>
    <property type="match status" value="1"/>
</dbReference>
<keyword evidence="4" id="KW-0812">Transmembrane</keyword>
<sequence>MKQDTSGTHRRVTPISIATAVTESHETKIQKAVHGKNLVVLYNAVPKTGSRTFEHLVREYASRRTKKYIKPITFPQNLTKDTGQLKGFLTSLDSGSFVRGHFPYTSINRTDVSVVYINSVRDPVERLISNYYFDIYGDGETDTGHQRHAYLQYHEQTIDECIEKKGNCFNFVYQYYKRQTFYIFCGNQPFCKLYNRETLKKAKQNLDNYLLVYDVKEFDNMISMIQKMLPDYFYDVVTALKHIKSKMN</sequence>
<keyword evidence="7" id="KW-0333">Golgi apparatus</keyword>
<keyword evidence="6" id="KW-1133">Transmembrane helix</keyword>
<reference evidence="10 11" key="1">
    <citation type="journal article" date="2017" name="PLoS Biol.">
        <title>The sea cucumber genome provides insights into morphological evolution and visceral regeneration.</title>
        <authorList>
            <person name="Zhang X."/>
            <person name="Sun L."/>
            <person name="Yuan J."/>
            <person name="Sun Y."/>
            <person name="Gao Y."/>
            <person name="Zhang L."/>
            <person name="Li S."/>
            <person name="Dai H."/>
            <person name="Hamel J.F."/>
            <person name="Liu C."/>
            <person name="Yu Y."/>
            <person name="Liu S."/>
            <person name="Lin W."/>
            <person name="Guo K."/>
            <person name="Jin S."/>
            <person name="Xu P."/>
            <person name="Storey K.B."/>
            <person name="Huan P."/>
            <person name="Zhang T."/>
            <person name="Zhou Y."/>
            <person name="Zhang J."/>
            <person name="Lin C."/>
            <person name="Li X."/>
            <person name="Xing L."/>
            <person name="Huo D."/>
            <person name="Sun M."/>
            <person name="Wang L."/>
            <person name="Mercier A."/>
            <person name="Li F."/>
            <person name="Yang H."/>
            <person name="Xiang J."/>
        </authorList>
    </citation>
    <scope>NUCLEOTIDE SEQUENCE [LARGE SCALE GENOMIC DNA]</scope>
    <source>
        <strain evidence="10">Shaxun</strain>
        <tissue evidence="10">Muscle</tissue>
    </source>
</reference>
<evidence type="ECO:0000256" key="9">
    <source>
        <dbReference type="ARBA" id="ARBA00023180"/>
    </source>
</evidence>
<keyword evidence="9" id="KW-0325">Glycoprotein</keyword>
<evidence type="ECO:0000313" key="11">
    <source>
        <dbReference type="Proteomes" id="UP000230750"/>
    </source>
</evidence>